<dbReference type="PANTHER" id="PTHR12128">
    <property type="entry name" value="DIHYDRODIPICOLINATE SYNTHASE"/>
    <property type="match status" value="1"/>
</dbReference>
<keyword evidence="17" id="KW-1185">Reference proteome</keyword>
<evidence type="ECO:0000256" key="1">
    <source>
        <dbReference type="ARBA" id="ARBA00003294"/>
    </source>
</evidence>
<comment type="function">
    <text evidence="1 12">Catalyzes the condensation of (S)-aspartate-beta-semialdehyde [(S)-ASA] and pyruvate to 4-hydroxy-tetrahydrodipicolinate (HTPA).</text>
</comment>
<dbReference type="InterPro" id="IPR020625">
    <property type="entry name" value="Schiff_base-form_aldolases_AS"/>
</dbReference>
<keyword evidence="10 12" id="KW-0704">Schiff base</keyword>
<comment type="caution">
    <text evidence="12">Was originally thought to be a dihydrodipicolinate synthase (DHDPS), catalyzing the condensation of (S)-aspartate-beta-semialdehyde [(S)-ASA] and pyruvate to dihydrodipicolinate (DHDP). However, it was shown in E.coli that the product of the enzymatic reaction is not dihydrodipicolinate but in fact (4S)-4-hydroxy-2,3,4,5-tetrahydro-(2S)-dipicolinic acid (HTPA), and that the consecutive dehydration reaction leading to DHDP is not spontaneous but catalyzed by DapB.</text>
</comment>
<dbReference type="InterPro" id="IPR005263">
    <property type="entry name" value="DapA"/>
</dbReference>
<comment type="similarity">
    <text evidence="3 12 13">Belongs to the DapA family.</text>
</comment>
<feature type="active site" description="Schiff-base intermediate with substrate" evidence="12 14">
    <location>
        <position position="160"/>
    </location>
</feature>
<dbReference type="AlphaFoldDB" id="A0A0F0CP76"/>
<feature type="binding site" evidence="12 15">
    <location>
        <position position="200"/>
    </location>
    <ligand>
        <name>pyruvate</name>
        <dbReference type="ChEBI" id="CHEBI:15361"/>
    </ligand>
</feature>
<dbReference type="Gene3D" id="3.20.20.70">
    <property type="entry name" value="Aldolase class I"/>
    <property type="match status" value="1"/>
</dbReference>
<keyword evidence="5 12" id="KW-0963">Cytoplasm</keyword>
<evidence type="ECO:0000256" key="15">
    <source>
        <dbReference type="PIRSR" id="PIRSR001365-2"/>
    </source>
</evidence>
<dbReference type="GO" id="GO:0009089">
    <property type="term" value="P:lysine biosynthetic process via diaminopimelate"/>
    <property type="evidence" value="ECO:0007669"/>
    <property type="project" value="UniProtKB-UniRule"/>
</dbReference>
<dbReference type="InterPro" id="IPR013785">
    <property type="entry name" value="Aldolase_TIM"/>
</dbReference>
<dbReference type="GO" id="GO:0008840">
    <property type="term" value="F:4-hydroxy-tetrahydrodipicolinate synthase activity"/>
    <property type="evidence" value="ECO:0007669"/>
    <property type="project" value="UniProtKB-UniRule"/>
</dbReference>
<comment type="subcellular location">
    <subcellularLocation>
        <location evidence="12">Cytoplasm</location>
    </subcellularLocation>
</comment>
<dbReference type="GO" id="GO:0019877">
    <property type="term" value="P:diaminopimelate biosynthetic process"/>
    <property type="evidence" value="ECO:0007669"/>
    <property type="project" value="UniProtKB-UniRule"/>
</dbReference>
<evidence type="ECO:0000256" key="8">
    <source>
        <dbReference type="ARBA" id="ARBA00023154"/>
    </source>
</evidence>
<keyword evidence="7 12" id="KW-0220">Diaminopimelate biosynthesis</keyword>
<comment type="pathway">
    <text evidence="2 12">Amino-acid biosynthesis; L-lysine biosynthesis via DAP pathway; (S)-tetrahydrodipicolinate from L-aspartate: step 3/4.</text>
</comment>
<evidence type="ECO:0000256" key="3">
    <source>
        <dbReference type="ARBA" id="ARBA00007592"/>
    </source>
</evidence>
<feature type="binding site" evidence="12 15">
    <location>
        <position position="44"/>
    </location>
    <ligand>
        <name>pyruvate</name>
        <dbReference type="ChEBI" id="CHEBI:15361"/>
    </ligand>
</feature>
<feature type="active site" description="Proton donor/acceptor" evidence="12 14">
    <location>
        <position position="132"/>
    </location>
</feature>
<evidence type="ECO:0000256" key="6">
    <source>
        <dbReference type="ARBA" id="ARBA00022605"/>
    </source>
</evidence>
<dbReference type="SMART" id="SM01130">
    <property type="entry name" value="DHDPS"/>
    <property type="match status" value="1"/>
</dbReference>
<comment type="catalytic activity">
    <reaction evidence="11 12">
        <text>L-aspartate 4-semialdehyde + pyruvate = (2S,4S)-4-hydroxy-2,3,4,5-tetrahydrodipicolinate + H2O + H(+)</text>
        <dbReference type="Rhea" id="RHEA:34171"/>
        <dbReference type="ChEBI" id="CHEBI:15361"/>
        <dbReference type="ChEBI" id="CHEBI:15377"/>
        <dbReference type="ChEBI" id="CHEBI:15378"/>
        <dbReference type="ChEBI" id="CHEBI:67139"/>
        <dbReference type="ChEBI" id="CHEBI:537519"/>
        <dbReference type="EC" id="4.3.3.7"/>
    </reaction>
</comment>
<organism evidence="16 17">
    <name type="scientific">Candidatus Omnitrophus magneticus</name>
    <dbReference type="NCBI Taxonomy" id="1609969"/>
    <lineage>
        <taxon>Bacteria</taxon>
        <taxon>Pseudomonadati</taxon>
        <taxon>Candidatus Omnitrophota</taxon>
        <taxon>Candidatus Omnitrophus</taxon>
    </lineage>
</organism>
<dbReference type="PIRSF" id="PIRSF001365">
    <property type="entry name" value="DHDPS"/>
    <property type="match status" value="1"/>
</dbReference>
<dbReference type="EMBL" id="JYNY01000222">
    <property type="protein sequence ID" value="KJJ85072.1"/>
    <property type="molecule type" value="Genomic_DNA"/>
</dbReference>
<keyword evidence="8 12" id="KW-0457">Lysine biosynthesis</keyword>
<dbReference type="Proteomes" id="UP000033428">
    <property type="component" value="Unassembled WGS sequence"/>
</dbReference>
<evidence type="ECO:0000256" key="10">
    <source>
        <dbReference type="ARBA" id="ARBA00023270"/>
    </source>
</evidence>
<comment type="caution">
    <text evidence="12">Lacks conserved residue(s) required for the propagation of feature annotation.</text>
</comment>
<evidence type="ECO:0000313" key="16">
    <source>
        <dbReference type="EMBL" id="KJJ85072.1"/>
    </source>
</evidence>
<evidence type="ECO:0000256" key="13">
    <source>
        <dbReference type="PIRNR" id="PIRNR001365"/>
    </source>
</evidence>
<evidence type="ECO:0000256" key="5">
    <source>
        <dbReference type="ARBA" id="ARBA00022490"/>
    </source>
</evidence>
<dbReference type="PATRIC" id="fig|1609969.3.peg.1116"/>
<evidence type="ECO:0000256" key="4">
    <source>
        <dbReference type="ARBA" id="ARBA00012086"/>
    </source>
</evidence>
<dbReference type="PANTHER" id="PTHR12128:SF66">
    <property type="entry name" value="4-HYDROXY-2-OXOGLUTARATE ALDOLASE, MITOCHONDRIAL"/>
    <property type="match status" value="1"/>
</dbReference>
<reference evidence="16 17" key="1">
    <citation type="submission" date="2015-02" db="EMBL/GenBank/DDBJ databases">
        <title>Single-cell genomics of uncultivated deep-branching MTB reveals a conserved set of magnetosome genes.</title>
        <authorList>
            <person name="Kolinko S."/>
            <person name="Richter M."/>
            <person name="Glockner F.O."/>
            <person name="Brachmann A."/>
            <person name="Schuler D."/>
        </authorList>
    </citation>
    <scope>NUCLEOTIDE SEQUENCE [LARGE SCALE GENOMIC DNA]</scope>
    <source>
        <strain evidence="16">SKK-01</strain>
    </source>
</reference>
<keyword evidence="6 12" id="KW-0028">Amino-acid biosynthesis</keyword>
<dbReference type="InterPro" id="IPR002220">
    <property type="entry name" value="DapA-like"/>
</dbReference>
<evidence type="ECO:0000256" key="9">
    <source>
        <dbReference type="ARBA" id="ARBA00023239"/>
    </source>
</evidence>
<dbReference type="HAMAP" id="MF_00418">
    <property type="entry name" value="DapA"/>
    <property type="match status" value="1"/>
</dbReference>
<keyword evidence="9 12" id="KW-0456">Lyase</keyword>
<dbReference type="Pfam" id="PF00701">
    <property type="entry name" value="DHDPS"/>
    <property type="match status" value="1"/>
</dbReference>
<evidence type="ECO:0000256" key="14">
    <source>
        <dbReference type="PIRSR" id="PIRSR001365-1"/>
    </source>
</evidence>
<gene>
    <name evidence="12" type="primary">dapA</name>
    <name evidence="16" type="ORF">OMAG_001036</name>
</gene>
<accession>A0A0F0CP76</accession>
<protein>
    <recommendedName>
        <fullName evidence="4 12">4-hydroxy-tetrahydrodipicolinate synthase</fullName>
        <shortName evidence="12">HTPA synthase</shortName>
        <ecNumber evidence="4 12">4.3.3.7</ecNumber>
    </recommendedName>
</protein>
<evidence type="ECO:0000256" key="7">
    <source>
        <dbReference type="ARBA" id="ARBA00022915"/>
    </source>
</evidence>
<evidence type="ECO:0000256" key="12">
    <source>
        <dbReference type="HAMAP-Rule" id="MF_00418"/>
    </source>
</evidence>
<dbReference type="PROSITE" id="PS00666">
    <property type="entry name" value="DHDPS_2"/>
    <property type="match status" value="1"/>
</dbReference>
<feature type="site" description="Part of a proton relay during catalysis" evidence="12">
    <location>
        <position position="106"/>
    </location>
</feature>
<comment type="caution">
    <text evidence="16">The sequence shown here is derived from an EMBL/GenBank/DDBJ whole genome shotgun (WGS) entry which is preliminary data.</text>
</comment>
<dbReference type="PRINTS" id="PR00146">
    <property type="entry name" value="DHPICSNTHASE"/>
</dbReference>
<dbReference type="SUPFAM" id="SSF51569">
    <property type="entry name" value="Aldolase"/>
    <property type="match status" value="1"/>
</dbReference>
<dbReference type="NCBIfam" id="TIGR00674">
    <property type="entry name" value="dapA"/>
    <property type="match status" value="1"/>
</dbReference>
<name>A0A0F0CP76_9BACT</name>
<dbReference type="CDD" id="cd00950">
    <property type="entry name" value="DHDPS"/>
    <property type="match status" value="1"/>
</dbReference>
<dbReference type="EC" id="4.3.3.7" evidence="4 12"/>
<comment type="subunit">
    <text evidence="12">Homotetramer; dimer of dimers.</text>
</comment>
<sequence>MFQGSYVAIVTPFKNGKVDEKTYVKLLERQIKNGTDGIVPCGCTGEAATLSMEEHKRLVDIAVSTVNRRVPVVAGTGSNSTSDAVELTKYAKKAGCDGALIITPYYNKPTPEGQYRHYAEIAKKADIPIMLYNVPSRTGISLSPATVARLSKISNIVAIKEAAGSVQQVMEIIDSCDITVLSGDDSMTLPFMSLGAKGIVSVAANVIPDKIHNLAQSFLDGDIDKARKIHYEIIPVCNAMFIETNPIPVKTTLAMMGLIKEEWRMPLCEMMESNRNKLKEIIKKYGLI</sequence>
<dbReference type="UniPathway" id="UPA00034">
    <property type="reaction ID" value="UER00017"/>
</dbReference>
<evidence type="ECO:0000313" key="17">
    <source>
        <dbReference type="Proteomes" id="UP000033428"/>
    </source>
</evidence>
<evidence type="ECO:0000256" key="2">
    <source>
        <dbReference type="ARBA" id="ARBA00005120"/>
    </source>
</evidence>
<dbReference type="GO" id="GO:0005829">
    <property type="term" value="C:cytosol"/>
    <property type="evidence" value="ECO:0007669"/>
    <property type="project" value="TreeGrafter"/>
</dbReference>
<proteinExistence type="inferred from homology"/>
<evidence type="ECO:0000256" key="11">
    <source>
        <dbReference type="ARBA" id="ARBA00047836"/>
    </source>
</evidence>